<comment type="caution">
    <text evidence="1">The sequence shown here is derived from an EMBL/GenBank/DDBJ whole genome shotgun (WGS) entry which is preliminary data.</text>
</comment>
<protein>
    <recommendedName>
        <fullName evidence="3">Transposase</fullName>
    </recommendedName>
</protein>
<accession>A0A1E3X4W4</accession>
<evidence type="ECO:0000313" key="2">
    <source>
        <dbReference type="Proteomes" id="UP000094056"/>
    </source>
</evidence>
<evidence type="ECO:0000313" key="1">
    <source>
        <dbReference type="EMBL" id="ODS30014.1"/>
    </source>
</evidence>
<gene>
    <name evidence="1" type="ORF">SCARUB_04878</name>
</gene>
<dbReference type="AlphaFoldDB" id="A0A1E3X4W4"/>
<name>A0A1E3X4W4_9BACT</name>
<reference evidence="1 2" key="1">
    <citation type="submission" date="2016-07" db="EMBL/GenBank/DDBJ databases">
        <title>Draft genome of Scalindua rubra, obtained from a brine-seawater interface in the Red Sea, sheds light on salt adaptation in anammox bacteria.</title>
        <authorList>
            <person name="Speth D.R."/>
            <person name="Lagkouvardos I."/>
            <person name="Wang Y."/>
            <person name="Qian P.-Y."/>
            <person name="Dutilh B.E."/>
            <person name="Jetten M.S."/>
        </authorList>
    </citation>
    <scope>NUCLEOTIDE SEQUENCE [LARGE SCALE GENOMIC DNA]</scope>
    <source>
        <strain evidence="1">BSI-1</strain>
    </source>
</reference>
<sequence length="296" mass="34375">MVNHFEKFTVNNISKRLNKINPESSSGQALKISLSHQRPFPKLHLLSKYQFKKRFIKVFPDGNVQGGYPRMITSLIDFSFIRSLVAHCYAVFGPPCYDPVSLFLLDLFRYIDGYQDMSRFLPVVLDQDQGRGYRTYAGISTDNIPCEATFSNFRSRIGENLYNEIFHVLVDIFHQLEMITFKILTHDGTLYPTLARYKGCTYFCQECQSITVNDVTRKVRNRILYRLNNLSKNNLGSECRVYTDCPSNRFPEDVKKPKIELFALRGVGSTSQRPSNSLSMMENQRKNKKILQYYSE</sequence>
<proteinExistence type="predicted"/>
<evidence type="ECO:0008006" key="3">
    <source>
        <dbReference type="Google" id="ProtNLM"/>
    </source>
</evidence>
<dbReference type="EMBL" id="MAYW01000305">
    <property type="protein sequence ID" value="ODS30014.1"/>
    <property type="molecule type" value="Genomic_DNA"/>
</dbReference>
<dbReference type="Proteomes" id="UP000094056">
    <property type="component" value="Unassembled WGS sequence"/>
</dbReference>
<organism evidence="1 2">
    <name type="scientific">Candidatus Scalindua rubra</name>
    <dbReference type="NCBI Taxonomy" id="1872076"/>
    <lineage>
        <taxon>Bacteria</taxon>
        <taxon>Pseudomonadati</taxon>
        <taxon>Planctomycetota</taxon>
        <taxon>Candidatus Brocadiia</taxon>
        <taxon>Candidatus Brocadiales</taxon>
        <taxon>Candidatus Scalinduaceae</taxon>
        <taxon>Candidatus Scalindua</taxon>
    </lineage>
</organism>